<protein>
    <submittedName>
        <fullName evidence="2">Uncharacterized protein</fullName>
    </submittedName>
</protein>
<evidence type="ECO:0000313" key="2">
    <source>
        <dbReference type="EMBL" id="EMA43552.1"/>
    </source>
</evidence>
<accession>M0MCR9</accession>
<name>M0MCR9_9EURY</name>
<dbReference type="EMBL" id="AOMD01000029">
    <property type="protein sequence ID" value="EMA43552.1"/>
    <property type="molecule type" value="Genomic_DNA"/>
</dbReference>
<proteinExistence type="predicted"/>
<keyword evidence="3" id="KW-1185">Reference proteome</keyword>
<dbReference type="OrthoDB" id="213897at2157"/>
<dbReference type="RefSeq" id="WP_006078532.1">
    <property type="nucleotide sequence ID" value="NZ_AOMD01000029.1"/>
</dbReference>
<comment type="caution">
    <text evidence="2">The sequence shown here is derived from an EMBL/GenBank/DDBJ whole genome shotgun (WGS) entry which is preliminary data.</text>
</comment>
<evidence type="ECO:0000313" key="3">
    <source>
        <dbReference type="Proteomes" id="UP000011669"/>
    </source>
</evidence>
<dbReference type="Proteomes" id="UP000011669">
    <property type="component" value="Unassembled WGS sequence"/>
</dbReference>
<feature type="region of interest" description="Disordered" evidence="1">
    <location>
        <begin position="127"/>
        <end position="157"/>
    </location>
</feature>
<reference evidence="2 3" key="1">
    <citation type="journal article" date="2014" name="PLoS Genet.">
        <title>Phylogenetically driven sequencing of extremely halophilic archaea reveals strategies for static and dynamic osmo-response.</title>
        <authorList>
            <person name="Becker E.A."/>
            <person name="Seitzer P.M."/>
            <person name="Tritt A."/>
            <person name="Larsen D."/>
            <person name="Krusor M."/>
            <person name="Yao A.I."/>
            <person name="Wu D."/>
            <person name="Madern D."/>
            <person name="Eisen J.A."/>
            <person name="Darling A.E."/>
            <person name="Facciotti M.T."/>
        </authorList>
    </citation>
    <scope>NUCLEOTIDE SEQUENCE [LARGE SCALE GENOMIC DNA]</scope>
    <source>
        <strain evidence="2 3">DSM 5350</strain>
    </source>
</reference>
<dbReference type="AlphaFoldDB" id="M0MCR9"/>
<dbReference type="InParanoid" id="M0MCR9"/>
<gene>
    <name evidence="2" type="ORF">C449_13372</name>
</gene>
<sequence length="157" mass="17828">MSVFRRLRSAVADVLSSVRERARSEDREYQDIDADEDSESLLSGRSVSIKRGRVLHDRDDDQDKQLLATAVREQRADQFEVPGSSQTVADYNPEYPVTDRVIEVRFFETLDAHLGEWTTENVLRREADGTLDAGDPYYYPESRVEGAPQQSQDAASD</sequence>
<feature type="compositionally biased region" description="Polar residues" evidence="1">
    <location>
        <begin position="148"/>
        <end position="157"/>
    </location>
</feature>
<dbReference type="PATRIC" id="fig|1227455.4.peg.2729"/>
<evidence type="ECO:0000256" key="1">
    <source>
        <dbReference type="SAM" id="MobiDB-lite"/>
    </source>
</evidence>
<organism evidence="2 3">
    <name type="scientific">Halococcus saccharolyticus DSM 5350</name>
    <dbReference type="NCBI Taxonomy" id="1227455"/>
    <lineage>
        <taxon>Archaea</taxon>
        <taxon>Methanobacteriati</taxon>
        <taxon>Methanobacteriota</taxon>
        <taxon>Stenosarchaea group</taxon>
        <taxon>Halobacteria</taxon>
        <taxon>Halobacteriales</taxon>
        <taxon>Halococcaceae</taxon>
        <taxon>Halococcus</taxon>
    </lineage>
</organism>